<keyword evidence="1" id="KW-0444">Lipid biosynthesis</keyword>
<dbReference type="PANTHER" id="PTHR43480">
    <property type="entry name" value="ACYL-[ACYL-CARRIER-PROTEIN]--UDP-N-ACETYLGLUCOSAMINE O-ACYLTRANSFERASE"/>
    <property type="match status" value="1"/>
</dbReference>
<evidence type="ECO:0000259" key="6">
    <source>
        <dbReference type="Pfam" id="PF13720"/>
    </source>
</evidence>
<evidence type="ECO:0000256" key="3">
    <source>
        <dbReference type="ARBA" id="ARBA00022679"/>
    </source>
</evidence>
<dbReference type="InterPro" id="IPR029098">
    <property type="entry name" value="Acetyltransf_C"/>
</dbReference>
<dbReference type="EMBL" id="QGUI02000084">
    <property type="protein sequence ID" value="MFO7192258.1"/>
    <property type="molecule type" value="Genomic_DNA"/>
</dbReference>
<dbReference type="EMBL" id="QGUI01000059">
    <property type="protein sequence ID" value="PZN00801.1"/>
    <property type="molecule type" value="Genomic_DNA"/>
</dbReference>
<evidence type="ECO:0000256" key="4">
    <source>
        <dbReference type="ARBA" id="ARBA00023098"/>
    </source>
</evidence>
<dbReference type="InterPro" id="IPR010137">
    <property type="entry name" value="Lipid_A_LpxA"/>
</dbReference>
<dbReference type="Gene3D" id="2.160.10.10">
    <property type="entry name" value="Hexapeptide repeat proteins"/>
    <property type="match status" value="1"/>
</dbReference>
<dbReference type="GO" id="GO:0008780">
    <property type="term" value="F:acyl-[acyl-carrier-protein]-UDP-N-acetylglucosamine O-acyltransferase activity"/>
    <property type="evidence" value="ECO:0007669"/>
    <property type="project" value="InterPro"/>
</dbReference>
<reference evidence="7" key="1">
    <citation type="submission" date="2018-05" db="EMBL/GenBank/DDBJ databases">
        <authorList>
            <person name="Moura L."/>
            <person name="Setubal J.C."/>
        </authorList>
    </citation>
    <scope>NUCLEOTIDE SEQUENCE</scope>
    <source>
        <strain evidence="7">ZC4RG45</strain>
    </source>
</reference>
<protein>
    <submittedName>
        <fullName evidence="8">UDP-N-acetylglucosamine acyltransferase</fullName>
    </submittedName>
</protein>
<reference evidence="7" key="4">
    <citation type="submission" date="2023-08" db="EMBL/GenBank/DDBJ databases">
        <authorList>
            <person name="Guima S.E.S."/>
            <person name="Martins L.F."/>
            <person name="Silva A.M."/>
            <person name="Setubal J.C."/>
        </authorList>
    </citation>
    <scope>NUCLEOTIDE SEQUENCE</scope>
    <source>
        <strain evidence="7">ZC4RG45</strain>
    </source>
</reference>
<feature type="domain" description="UDP N-acetylglucosamine O-acyltransferase C-terminal" evidence="6">
    <location>
        <begin position="171"/>
        <end position="206"/>
    </location>
</feature>
<reference evidence="7 9" key="3">
    <citation type="journal article" date="2021" name="BMC Genomics">
        <title>Genome-resolved metagenome and metatranscriptome analyses of thermophilic composting reveal key bacterial players and their metabolic interactions.</title>
        <authorList>
            <person name="Braga L.P.P."/>
            <person name="Pereira R.V."/>
            <person name="Martins L.F."/>
            <person name="Moura L.M.S."/>
            <person name="Sanchez F.B."/>
            <person name="Patane J.S.L."/>
            <person name="da Silva A.M."/>
            <person name="Setubal J.C."/>
        </authorList>
    </citation>
    <scope>NUCLEOTIDE SEQUENCE [LARGE SCALE GENOMIC DNA]</scope>
    <source>
        <strain evidence="7">ZC4RG45</strain>
    </source>
</reference>
<dbReference type="InterPro" id="IPR011004">
    <property type="entry name" value="Trimer_LpxA-like_sf"/>
</dbReference>
<evidence type="ECO:0000313" key="7">
    <source>
        <dbReference type="EMBL" id="MFO7192258.1"/>
    </source>
</evidence>
<dbReference type="SUPFAM" id="SSF51161">
    <property type="entry name" value="Trimeric LpxA-like enzymes"/>
    <property type="match status" value="1"/>
</dbReference>
<dbReference type="AlphaFoldDB" id="A0A2W4JPB6"/>
<accession>A0A2W4JPB6</accession>
<evidence type="ECO:0000256" key="1">
    <source>
        <dbReference type="ARBA" id="ARBA00022516"/>
    </source>
</evidence>
<organism evidence="8">
    <name type="scientific">Thermocrispum agreste</name>
    <dbReference type="NCBI Taxonomy" id="37925"/>
    <lineage>
        <taxon>Bacteria</taxon>
        <taxon>Bacillati</taxon>
        <taxon>Actinomycetota</taxon>
        <taxon>Actinomycetes</taxon>
        <taxon>Pseudonocardiales</taxon>
        <taxon>Pseudonocardiaceae</taxon>
        <taxon>Thermocrispum</taxon>
    </lineage>
</organism>
<reference evidence="8" key="2">
    <citation type="submission" date="2018-05" db="EMBL/GenBank/DDBJ databases">
        <authorList>
            <person name="Lanie J.A."/>
            <person name="Ng W.-L."/>
            <person name="Kazmierczak K.M."/>
            <person name="Andrzejewski T.M."/>
            <person name="Davidsen T.M."/>
            <person name="Wayne K.J."/>
            <person name="Tettelin H."/>
            <person name="Glass J.I."/>
            <person name="Rusch D."/>
            <person name="Podicherti R."/>
            <person name="Tsui H.-C.T."/>
            <person name="Winkler M.E."/>
        </authorList>
    </citation>
    <scope>NUCLEOTIDE SEQUENCE</scope>
    <source>
        <strain evidence="8">ZC4RG45</strain>
    </source>
</reference>
<keyword evidence="4" id="KW-0443">Lipid metabolism</keyword>
<dbReference type="GO" id="GO:0016020">
    <property type="term" value="C:membrane"/>
    <property type="evidence" value="ECO:0007669"/>
    <property type="project" value="GOC"/>
</dbReference>
<keyword evidence="5 8" id="KW-0012">Acyltransferase</keyword>
<dbReference type="GO" id="GO:0009245">
    <property type="term" value="P:lipid A biosynthetic process"/>
    <property type="evidence" value="ECO:0007669"/>
    <property type="project" value="UniProtKB-KW"/>
</dbReference>
<sequence length="239" mass="25030">MANRIHPTAVIGDGVELGDNNDIGPYAVIVGPTVIGSDNWIGPHCVIGTPASDRGAPHPAAWHDAPVGDPEQDGFGVRIGDGNRIREFFSVHQGTKRPTTIGSNGYFLRSAHVAHDCRIGDGVTLGSNVVVGGHSEVWSLANLGLGVVVHQHSRIGPGAMVGMGAAVTREVPPFTISRGVPARVTGMNVVGLSRRGVSPEAIAELEPYVIQGAGELPELPAELAKLLTEWAREGHRGEH</sequence>
<keyword evidence="3 8" id="KW-0808">Transferase</keyword>
<gene>
    <name evidence="7" type="ORF">DIU77_008445</name>
    <name evidence="8" type="ORF">DIU77_02640</name>
</gene>
<evidence type="ECO:0000256" key="5">
    <source>
        <dbReference type="ARBA" id="ARBA00023315"/>
    </source>
</evidence>
<evidence type="ECO:0000313" key="9">
    <source>
        <dbReference type="Proteomes" id="UP000249324"/>
    </source>
</evidence>
<dbReference type="Proteomes" id="UP000249324">
    <property type="component" value="Unassembled WGS sequence"/>
</dbReference>
<keyword evidence="2" id="KW-0441">Lipid A biosynthesis</keyword>
<comment type="caution">
    <text evidence="8">The sequence shown here is derived from an EMBL/GenBank/DDBJ whole genome shotgun (WGS) entry which is preliminary data.</text>
</comment>
<dbReference type="Pfam" id="PF00132">
    <property type="entry name" value="Hexapep"/>
    <property type="match status" value="1"/>
</dbReference>
<evidence type="ECO:0000313" key="8">
    <source>
        <dbReference type="EMBL" id="PZN00801.1"/>
    </source>
</evidence>
<dbReference type="InterPro" id="IPR001451">
    <property type="entry name" value="Hexapep"/>
</dbReference>
<evidence type="ECO:0000256" key="2">
    <source>
        <dbReference type="ARBA" id="ARBA00022556"/>
    </source>
</evidence>
<dbReference type="Pfam" id="PF13720">
    <property type="entry name" value="Acetyltransf_11"/>
    <property type="match status" value="1"/>
</dbReference>
<dbReference type="STRING" id="1111738.GCA_000427905_00969"/>
<dbReference type="PANTHER" id="PTHR43480:SF1">
    <property type="entry name" value="ACYL-[ACYL-CARRIER-PROTEIN]--UDP-N-ACETYLGLUCOSAMINE O-ACYLTRANSFERASE, MITOCHONDRIAL-RELATED"/>
    <property type="match status" value="1"/>
</dbReference>
<proteinExistence type="predicted"/>
<name>A0A2W4JPB6_9PSEU</name>